<evidence type="ECO:0000313" key="3">
    <source>
        <dbReference type="Proteomes" id="UP001642360"/>
    </source>
</evidence>
<dbReference type="PANTHER" id="PTHR46038:SF29">
    <property type="entry name" value="NUCLEOTIDE-DIPHOSPHO-SUGAR TRANSFERASE DOMAIN-CONTAINING PROTEIN"/>
    <property type="match status" value="1"/>
</dbReference>
<dbReference type="EMBL" id="CAUOFW020003082">
    <property type="protein sequence ID" value="CAK9157948.1"/>
    <property type="molecule type" value="Genomic_DNA"/>
</dbReference>
<accession>A0ABC8SSR3</accession>
<dbReference type="InterPro" id="IPR044821">
    <property type="entry name" value="At1g28695/At4g15970-like"/>
</dbReference>
<proteinExistence type="predicted"/>
<evidence type="ECO:0000259" key="1">
    <source>
        <dbReference type="Pfam" id="PF03407"/>
    </source>
</evidence>
<gene>
    <name evidence="2" type="ORF">ILEXP_LOCUS26517</name>
</gene>
<name>A0ABC8SSR3_9AQUA</name>
<sequence>MTINGDELGKALLEASTENKTLIIAVVNKAYVEGDKSMLDLFLDGFWLGEDTRALTDHLLIVTVDQTSYERCKFLRLHCYKLETDGVEFAGEKLYLSQDFVKMMWRRTLFLGDVLKRGYNFIFTDTDILWLRNPFPRLSLNESIDFQISTDRFTGDQWSEKNPINTGFYIVRSNNKTIALFDKWYAQKDNSSGMKEQDVLQMLIREGGVLGGLGLRVRFLNTLYFSGFCEKSKDVRAVVTVHANCCRSISAKVADLTAAIHDWKRFKSSSANDTLGFQWSNNIACKKSWRHG</sequence>
<dbReference type="Pfam" id="PF03407">
    <property type="entry name" value="Nucleotid_trans"/>
    <property type="match status" value="1"/>
</dbReference>
<feature type="domain" description="Nucleotide-diphospho-sugar transferase" evidence="1">
    <location>
        <begin position="55"/>
        <end position="256"/>
    </location>
</feature>
<evidence type="ECO:0000313" key="2">
    <source>
        <dbReference type="EMBL" id="CAK9157948.1"/>
    </source>
</evidence>
<dbReference type="AlphaFoldDB" id="A0ABC8SSR3"/>
<protein>
    <recommendedName>
        <fullName evidence="1">Nucleotide-diphospho-sugar transferase domain-containing protein</fullName>
    </recommendedName>
</protein>
<organism evidence="2 3">
    <name type="scientific">Ilex paraguariensis</name>
    <name type="common">yerba mate</name>
    <dbReference type="NCBI Taxonomy" id="185542"/>
    <lineage>
        <taxon>Eukaryota</taxon>
        <taxon>Viridiplantae</taxon>
        <taxon>Streptophyta</taxon>
        <taxon>Embryophyta</taxon>
        <taxon>Tracheophyta</taxon>
        <taxon>Spermatophyta</taxon>
        <taxon>Magnoliopsida</taxon>
        <taxon>eudicotyledons</taxon>
        <taxon>Gunneridae</taxon>
        <taxon>Pentapetalae</taxon>
        <taxon>asterids</taxon>
        <taxon>campanulids</taxon>
        <taxon>Aquifoliales</taxon>
        <taxon>Aquifoliaceae</taxon>
        <taxon>Ilex</taxon>
    </lineage>
</organism>
<dbReference type="PANTHER" id="PTHR46038">
    <property type="entry name" value="EXPRESSED PROTEIN-RELATED"/>
    <property type="match status" value="1"/>
</dbReference>
<keyword evidence="3" id="KW-1185">Reference proteome</keyword>
<reference evidence="2 3" key="1">
    <citation type="submission" date="2024-02" db="EMBL/GenBank/DDBJ databases">
        <authorList>
            <person name="Vignale AGUSTIN F."/>
            <person name="Sosa J E."/>
            <person name="Modenutti C."/>
        </authorList>
    </citation>
    <scope>NUCLEOTIDE SEQUENCE [LARGE SCALE GENOMIC DNA]</scope>
</reference>
<dbReference type="Proteomes" id="UP001642360">
    <property type="component" value="Unassembled WGS sequence"/>
</dbReference>
<dbReference type="InterPro" id="IPR005069">
    <property type="entry name" value="Nucl-diP-sugar_transferase"/>
</dbReference>
<comment type="caution">
    <text evidence="2">The sequence shown here is derived from an EMBL/GenBank/DDBJ whole genome shotgun (WGS) entry which is preliminary data.</text>
</comment>